<evidence type="ECO:0000256" key="1">
    <source>
        <dbReference type="ARBA" id="ARBA00022692"/>
    </source>
</evidence>
<dbReference type="GO" id="GO:0005524">
    <property type="term" value="F:ATP binding"/>
    <property type="evidence" value="ECO:0007669"/>
    <property type="project" value="InterPro"/>
</dbReference>
<comment type="caution">
    <text evidence="6">The sequence shown here is derived from an EMBL/GenBank/DDBJ whole genome shotgun (WGS) entry which is preliminary data.</text>
</comment>
<gene>
    <name evidence="6" type="ORF">BM221_001687</name>
</gene>
<sequence length="117" mass="13119">MEQKERSPSPDTSTRPTIEAPTQTPKDEKKDDGDGSFKYYLLADLDKRVFKYNDTQGWIINSFAFLCMIASGTTLPLMDVVFGSYVNAFNHFVAGTLSPAGYRKEVAHYAYVVYASN</sequence>
<name>A0A2N6NWG4_BEABA</name>
<evidence type="ECO:0000256" key="5">
    <source>
        <dbReference type="SAM" id="Phobius"/>
    </source>
</evidence>
<dbReference type="Gene3D" id="1.20.1560.10">
    <property type="entry name" value="ABC transporter type 1, transmembrane domain"/>
    <property type="match status" value="1"/>
</dbReference>
<dbReference type="GO" id="GO:0016020">
    <property type="term" value="C:membrane"/>
    <property type="evidence" value="ECO:0007669"/>
    <property type="project" value="InterPro"/>
</dbReference>
<evidence type="ECO:0000313" key="7">
    <source>
        <dbReference type="Proteomes" id="UP000235728"/>
    </source>
</evidence>
<dbReference type="EMBL" id="MRVG01000002">
    <property type="protein sequence ID" value="PMB71597.1"/>
    <property type="molecule type" value="Genomic_DNA"/>
</dbReference>
<evidence type="ECO:0000256" key="2">
    <source>
        <dbReference type="ARBA" id="ARBA00022989"/>
    </source>
</evidence>
<protein>
    <submittedName>
        <fullName evidence="6">Uncharacterized protein</fullName>
    </submittedName>
</protein>
<dbReference type="AlphaFoldDB" id="A0A2N6NWG4"/>
<dbReference type="InterPro" id="IPR036640">
    <property type="entry name" value="ABC1_TM_sf"/>
</dbReference>
<evidence type="ECO:0000256" key="4">
    <source>
        <dbReference type="SAM" id="MobiDB-lite"/>
    </source>
</evidence>
<accession>A0A2N6NWG4</accession>
<keyword evidence="2 5" id="KW-1133">Transmembrane helix</keyword>
<evidence type="ECO:0000313" key="6">
    <source>
        <dbReference type="EMBL" id="PMB71597.1"/>
    </source>
</evidence>
<keyword evidence="3 5" id="KW-0472">Membrane</keyword>
<feature type="transmembrane region" description="Helical" evidence="5">
    <location>
        <begin position="58"/>
        <end position="78"/>
    </location>
</feature>
<feature type="compositionally biased region" description="Basic and acidic residues" evidence="4">
    <location>
        <begin position="25"/>
        <end position="35"/>
    </location>
</feature>
<feature type="compositionally biased region" description="Polar residues" evidence="4">
    <location>
        <begin position="9"/>
        <end position="24"/>
    </location>
</feature>
<dbReference type="Proteomes" id="UP000235728">
    <property type="component" value="Unassembled WGS sequence"/>
</dbReference>
<keyword evidence="1 5" id="KW-0812">Transmembrane</keyword>
<evidence type="ECO:0000256" key="3">
    <source>
        <dbReference type="ARBA" id="ARBA00023136"/>
    </source>
</evidence>
<proteinExistence type="predicted"/>
<reference evidence="6 7" key="1">
    <citation type="journal article" date="2016" name="Appl. Microbiol. Biotechnol.">
        <title>Characterization of T-DNA insertion mutants with decreased virulence in the entomopathogenic fungus Beauveria bassiana JEF-007.</title>
        <authorList>
            <person name="Kim S."/>
            <person name="Lee S.J."/>
            <person name="Nai Y.S."/>
            <person name="Yu J.S."/>
            <person name="Lee M.R."/>
            <person name="Yang Y.T."/>
            <person name="Kim J.S."/>
        </authorList>
    </citation>
    <scope>NUCLEOTIDE SEQUENCE [LARGE SCALE GENOMIC DNA]</scope>
    <source>
        <strain evidence="6 7">JEF-007</strain>
    </source>
</reference>
<organism evidence="6 7">
    <name type="scientific">Beauveria bassiana</name>
    <name type="common">White muscardine disease fungus</name>
    <name type="synonym">Tritirachium shiotae</name>
    <dbReference type="NCBI Taxonomy" id="176275"/>
    <lineage>
        <taxon>Eukaryota</taxon>
        <taxon>Fungi</taxon>
        <taxon>Dikarya</taxon>
        <taxon>Ascomycota</taxon>
        <taxon>Pezizomycotina</taxon>
        <taxon>Sordariomycetes</taxon>
        <taxon>Hypocreomycetidae</taxon>
        <taxon>Hypocreales</taxon>
        <taxon>Cordycipitaceae</taxon>
        <taxon>Beauveria</taxon>
    </lineage>
</organism>
<feature type="region of interest" description="Disordered" evidence="4">
    <location>
        <begin position="1"/>
        <end position="35"/>
    </location>
</feature>